<dbReference type="EMBL" id="JACVVK020000370">
    <property type="protein sequence ID" value="KAK7476627.1"/>
    <property type="molecule type" value="Genomic_DNA"/>
</dbReference>
<dbReference type="Proteomes" id="UP001519460">
    <property type="component" value="Unassembled WGS sequence"/>
</dbReference>
<gene>
    <name evidence="1" type="ORF">BaRGS_00032102</name>
</gene>
<evidence type="ECO:0000313" key="1">
    <source>
        <dbReference type="EMBL" id="KAK7476627.1"/>
    </source>
</evidence>
<accession>A0ABD0JQ61</accession>
<sequence>MHEKHKILYQRLGLPPCANAVCDAFLIALRSFDGRLMLTVCDVDKKPGITLDKVFYVYLWDNATLG</sequence>
<reference evidence="1 2" key="1">
    <citation type="journal article" date="2023" name="Sci. Data">
        <title>Genome assembly of the Korean intertidal mud-creeper Batillaria attramentaria.</title>
        <authorList>
            <person name="Patra A.K."/>
            <person name="Ho P.T."/>
            <person name="Jun S."/>
            <person name="Lee S.J."/>
            <person name="Kim Y."/>
            <person name="Won Y.J."/>
        </authorList>
    </citation>
    <scope>NUCLEOTIDE SEQUENCE [LARGE SCALE GENOMIC DNA]</scope>
    <source>
        <strain evidence="1">Wonlab-2016</strain>
    </source>
</reference>
<keyword evidence="2" id="KW-1185">Reference proteome</keyword>
<dbReference type="AlphaFoldDB" id="A0ABD0JQ61"/>
<protein>
    <submittedName>
        <fullName evidence="1">Uncharacterized protein</fullName>
    </submittedName>
</protein>
<organism evidence="1 2">
    <name type="scientific">Batillaria attramentaria</name>
    <dbReference type="NCBI Taxonomy" id="370345"/>
    <lineage>
        <taxon>Eukaryota</taxon>
        <taxon>Metazoa</taxon>
        <taxon>Spiralia</taxon>
        <taxon>Lophotrochozoa</taxon>
        <taxon>Mollusca</taxon>
        <taxon>Gastropoda</taxon>
        <taxon>Caenogastropoda</taxon>
        <taxon>Sorbeoconcha</taxon>
        <taxon>Cerithioidea</taxon>
        <taxon>Batillariidae</taxon>
        <taxon>Batillaria</taxon>
    </lineage>
</organism>
<proteinExistence type="predicted"/>
<name>A0ABD0JQ61_9CAEN</name>
<feature type="non-terminal residue" evidence="1">
    <location>
        <position position="66"/>
    </location>
</feature>
<evidence type="ECO:0000313" key="2">
    <source>
        <dbReference type="Proteomes" id="UP001519460"/>
    </source>
</evidence>
<comment type="caution">
    <text evidence="1">The sequence shown here is derived from an EMBL/GenBank/DDBJ whole genome shotgun (WGS) entry which is preliminary data.</text>
</comment>